<evidence type="ECO:0000256" key="4">
    <source>
        <dbReference type="ARBA" id="ARBA00011881"/>
    </source>
</evidence>
<evidence type="ECO:0000256" key="5">
    <source>
        <dbReference type="ARBA" id="ARBA00012684"/>
    </source>
</evidence>
<evidence type="ECO:0000256" key="6">
    <source>
        <dbReference type="ARBA" id="ARBA00013647"/>
    </source>
</evidence>
<dbReference type="InterPro" id="IPR004305">
    <property type="entry name" value="Thiaminase-2/PQQC"/>
</dbReference>
<dbReference type="InterPro" id="IPR016084">
    <property type="entry name" value="Haem_Oase-like_multi-hlx"/>
</dbReference>
<dbReference type="GO" id="GO:0050334">
    <property type="term" value="F:thiaminase activity"/>
    <property type="evidence" value="ECO:0007669"/>
    <property type="project" value="UniProtKB-EC"/>
</dbReference>
<sequence length="215" mass="24265">MQPTGSKQMQQTVAELMPQFMENSFVKGIATGSLSRAAVVNYVQQDNLYLDRFLTLYQQVLGALNPSLLEQTEHDIQRENGAHQVLLQAAQTTTDQIMTPLPAAKQVTRAYLEHMERATEQSVFLGLASMQACPAVYRELAQRLVQQGANRADNPFAGWINFYVGTDDDFDHTMFHELDQLSPTVMAAERQQAQQVFRKSCELELAFFTQAKEDD</sequence>
<protein>
    <recommendedName>
        <fullName evidence="6">Aminopyrimidine aminohydrolase</fullName>
        <ecNumber evidence="5">3.5.99.2</ecNumber>
    </recommendedName>
</protein>
<evidence type="ECO:0000256" key="3">
    <source>
        <dbReference type="ARBA" id="ARBA00010264"/>
    </source>
</evidence>
<dbReference type="EC" id="3.5.99.2" evidence="5"/>
<evidence type="ECO:0000256" key="7">
    <source>
        <dbReference type="ARBA" id="ARBA00022977"/>
    </source>
</evidence>
<dbReference type="SUPFAM" id="SSF48613">
    <property type="entry name" value="Heme oxygenase-like"/>
    <property type="match status" value="1"/>
</dbReference>
<comment type="pathway">
    <text evidence="2">Cofactor biosynthesis; thiamine diphosphate biosynthesis.</text>
</comment>
<feature type="domain" description="Thiaminase-2/PQQC" evidence="9">
    <location>
        <begin position="24"/>
        <end position="211"/>
    </location>
</feature>
<comment type="catalytic activity">
    <reaction evidence="1">
        <text>4-amino-5-aminomethyl-2-methylpyrimidine + H2O = 4-amino-5-hydroxymethyl-2-methylpyrimidine + NH4(+)</text>
        <dbReference type="Rhea" id="RHEA:31799"/>
        <dbReference type="ChEBI" id="CHEBI:15377"/>
        <dbReference type="ChEBI" id="CHEBI:16892"/>
        <dbReference type="ChEBI" id="CHEBI:28938"/>
        <dbReference type="ChEBI" id="CHEBI:63416"/>
        <dbReference type="EC" id="3.5.99.2"/>
    </reaction>
</comment>
<dbReference type="InterPro" id="IPR050967">
    <property type="entry name" value="Thiamine_Salvage_TenA"/>
</dbReference>
<dbReference type="PANTHER" id="PTHR43198:SF2">
    <property type="entry name" value="SI:CH1073-67J19.1-RELATED"/>
    <property type="match status" value="1"/>
</dbReference>
<evidence type="ECO:0000259" key="9">
    <source>
        <dbReference type="Pfam" id="PF03070"/>
    </source>
</evidence>
<keyword evidence="11" id="KW-1185">Reference proteome</keyword>
<evidence type="ECO:0000256" key="8">
    <source>
        <dbReference type="ARBA" id="ARBA00048337"/>
    </source>
</evidence>
<name>A0A9Q8ZWM4_9LACO</name>
<evidence type="ECO:0000313" key="10">
    <source>
        <dbReference type="EMBL" id="USS88906.1"/>
    </source>
</evidence>
<gene>
    <name evidence="10" type="ORF">M3M40_05315</name>
</gene>
<dbReference type="GO" id="GO:0005829">
    <property type="term" value="C:cytosol"/>
    <property type="evidence" value="ECO:0007669"/>
    <property type="project" value="TreeGrafter"/>
</dbReference>
<dbReference type="Proteomes" id="UP001055911">
    <property type="component" value="Chromosome"/>
</dbReference>
<dbReference type="AlphaFoldDB" id="A0A9Q8ZWM4"/>
<comment type="subunit">
    <text evidence="4">Homotetramer.</text>
</comment>
<dbReference type="EMBL" id="CP097119">
    <property type="protein sequence ID" value="USS88906.1"/>
    <property type="molecule type" value="Genomic_DNA"/>
</dbReference>
<dbReference type="RefSeq" id="WP_252766423.1">
    <property type="nucleotide sequence ID" value="NZ_CP097119.1"/>
</dbReference>
<organism evidence="10 11">
    <name type="scientific">Fructilactobacillus cliffordii</name>
    <dbReference type="NCBI Taxonomy" id="2940299"/>
    <lineage>
        <taxon>Bacteria</taxon>
        <taxon>Bacillati</taxon>
        <taxon>Bacillota</taxon>
        <taxon>Bacilli</taxon>
        <taxon>Lactobacillales</taxon>
        <taxon>Lactobacillaceae</taxon>
        <taxon>Fructilactobacillus</taxon>
    </lineage>
</organism>
<dbReference type="PANTHER" id="PTHR43198">
    <property type="entry name" value="BIFUNCTIONAL TH2 PROTEIN"/>
    <property type="match status" value="1"/>
</dbReference>
<comment type="catalytic activity">
    <reaction evidence="8">
        <text>thiamine + H2O = 5-(2-hydroxyethyl)-4-methylthiazole + 4-amino-5-hydroxymethyl-2-methylpyrimidine + H(+)</text>
        <dbReference type="Rhea" id="RHEA:17509"/>
        <dbReference type="ChEBI" id="CHEBI:15377"/>
        <dbReference type="ChEBI" id="CHEBI:15378"/>
        <dbReference type="ChEBI" id="CHEBI:16892"/>
        <dbReference type="ChEBI" id="CHEBI:17957"/>
        <dbReference type="ChEBI" id="CHEBI:18385"/>
        <dbReference type="EC" id="3.5.99.2"/>
    </reaction>
</comment>
<dbReference type="CDD" id="cd19360">
    <property type="entry name" value="TenA_C_SaTenA-like"/>
    <property type="match status" value="1"/>
</dbReference>
<proteinExistence type="inferred from homology"/>
<comment type="similarity">
    <text evidence="3">Belongs to the TenA family.</text>
</comment>
<accession>A0A9Q8ZWM4</accession>
<evidence type="ECO:0000256" key="2">
    <source>
        <dbReference type="ARBA" id="ARBA00004948"/>
    </source>
</evidence>
<evidence type="ECO:0000313" key="11">
    <source>
        <dbReference type="Proteomes" id="UP001055911"/>
    </source>
</evidence>
<dbReference type="Pfam" id="PF03070">
    <property type="entry name" value="TENA_THI-4"/>
    <property type="match status" value="1"/>
</dbReference>
<dbReference type="Gene3D" id="1.20.910.10">
    <property type="entry name" value="Heme oxygenase-like"/>
    <property type="match status" value="1"/>
</dbReference>
<reference evidence="10" key="1">
    <citation type="submission" date="2022-05" db="EMBL/GenBank/DDBJ databases">
        <authorList>
            <person name="Oliphant S.A."/>
            <person name="Watson-Haigh N.S."/>
            <person name="Sumby K.M."/>
            <person name="Gardner J.M."/>
            <person name="Jiranek V."/>
        </authorList>
    </citation>
    <scope>NUCLEOTIDE SEQUENCE</scope>
    <source>
        <strain evidence="10">KI4_B1</strain>
    </source>
</reference>
<keyword evidence="7" id="KW-0784">Thiamine biosynthesis</keyword>
<dbReference type="GO" id="GO:0009228">
    <property type="term" value="P:thiamine biosynthetic process"/>
    <property type="evidence" value="ECO:0007669"/>
    <property type="project" value="UniProtKB-KW"/>
</dbReference>
<evidence type="ECO:0000256" key="1">
    <source>
        <dbReference type="ARBA" id="ARBA00001881"/>
    </source>
</evidence>